<evidence type="ECO:0000256" key="1">
    <source>
        <dbReference type="ARBA" id="ARBA00022679"/>
    </source>
</evidence>
<dbReference type="InterPro" id="IPR037143">
    <property type="entry name" value="4-PPantetheinyl_Trfase_dom_sf"/>
</dbReference>
<dbReference type="Proteomes" id="UP000808349">
    <property type="component" value="Unassembled WGS sequence"/>
</dbReference>
<evidence type="ECO:0000259" key="2">
    <source>
        <dbReference type="Pfam" id="PF01648"/>
    </source>
</evidence>
<protein>
    <submittedName>
        <fullName evidence="3">4'-phosphopantetheinyl transferase superfamily protein</fullName>
    </submittedName>
</protein>
<dbReference type="SUPFAM" id="SSF56214">
    <property type="entry name" value="4'-phosphopantetheinyl transferase"/>
    <property type="match status" value="2"/>
</dbReference>
<dbReference type="EMBL" id="JADKFW010000004">
    <property type="protein sequence ID" value="MBK9716616.1"/>
    <property type="molecule type" value="Genomic_DNA"/>
</dbReference>
<evidence type="ECO:0000313" key="3">
    <source>
        <dbReference type="EMBL" id="MBK9716616.1"/>
    </source>
</evidence>
<keyword evidence="1 3" id="KW-0808">Transferase</keyword>
<dbReference type="AlphaFoldDB" id="A0A9D7S810"/>
<organism evidence="3 4">
    <name type="scientific">Candidatus Defluviibacterium haderslevense</name>
    <dbReference type="NCBI Taxonomy" id="2981993"/>
    <lineage>
        <taxon>Bacteria</taxon>
        <taxon>Pseudomonadati</taxon>
        <taxon>Bacteroidota</taxon>
        <taxon>Saprospiria</taxon>
        <taxon>Saprospirales</taxon>
        <taxon>Saprospiraceae</taxon>
        <taxon>Candidatus Defluviibacterium</taxon>
    </lineage>
</organism>
<gene>
    <name evidence="3" type="ORF">IPO85_03690</name>
</gene>
<reference evidence="3 4" key="1">
    <citation type="submission" date="2020-10" db="EMBL/GenBank/DDBJ databases">
        <title>Connecting structure to function with the recovery of over 1000 high-quality activated sludge metagenome-assembled genomes encoding full-length rRNA genes using long-read sequencing.</title>
        <authorList>
            <person name="Singleton C.M."/>
            <person name="Petriglieri F."/>
            <person name="Kristensen J.M."/>
            <person name="Kirkegaard R.H."/>
            <person name="Michaelsen T.Y."/>
            <person name="Andersen M.H."/>
            <person name="Karst S.M."/>
            <person name="Dueholm M.S."/>
            <person name="Nielsen P.H."/>
            <person name="Albertsen M."/>
        </authorList>
    </citation>
    <scope>NUCLEOTIDE SEQUENCE [LARGE SCALE GENOMIC DNA]</scope>
    <source>
        <strain evidence="3">Ribe_18-Q3-R11-54_BAT3C.373</strain>
    </source>
</reference>
<dbReference type="GO" id="GO:0000287">
    <property type="term" value="F:magnesium ion binding"/>
    <property type="evidence" value="ECO:0007669"/>
    <property type="project" value="InterPro"/>
</dbReference>
<dbReference type="Pfam" id="PF01648">
    <property type="entry name" value="ACPS"/>
    <property type="match status" value="1"/>
</dbReference>
<proteinExistence type="predicted"/>
<dbReference type="InterPro" id="IPR008278">
    <property type="entry name" value="4-PPantetheinyl_Trfase_dom"/>
</dbReference>
<accession>A0A9D7S810</accession>
<dbReference type="GO" id="GO:0008897">
    <property type="term" value="F:holo-[acyl-carrier-protein] synthase activity"/>
    <property type="evidence" value="ECO:0007669"/>
    <property type="project" value="InterPro"/>
</dbReference>
<evidence type="ECO:0000313" key="4">
    <source>
        <dbReference type="Proteomes" id="UP000808349"/>
    </source>
</evidence>
<sequence length="229" mass="27013">MKLIQQQKISDHLEFMIYEINQGIDYFMDLDIWSFSELEYIKKLYPKRQLEYLASRFMLKQRFIINDEWPLVKNEFGKLSLTNHPIEFSLSHSDRYTGYAFGNHEVGFDLQVYQNKVLRILQKFLNEAELEILNQIQDSENFLKSATLLWSAKEAIYKSFGKKGLAFKHQILLNCYYENKSITISSARLILPDESLKYKLFYGLEASFGWAIATLDELDSSDHDWVAVM</sequence>
<name>A0A9D7S810_9BACT</name>
<dbReference type="Gene3D" id="3.90.470.20">
    <property type="entry name" value="4'-phosphopantetheinyl transferase domain"/>
    <property type="match status" value="1"/>
</dbReference>
<comment type="caution">
    <text evidence="3">The sequence shown here is derived from an EMBL/GenBank/DDBJ whole genome shotgun (WGS) entry which is preliminary data.</text>
</comment>
<feature type="domain" description="4'-phosphopantetheinyl transferase" evidence="2">
    <location>
        <begin position="106"/>
        <end position="164"/>
    </location>
</feature>